<evidence type="ECO:0000259" key="9">
    <source>
        <dbReference type="PROSITE" id="PS50113"/>
    </source>
</evidence>
<protein>
    <recommendedName>
        <fullName evidence="2">histidine kinase</fullName>
        <ecNumber evidence="2">2.7.13.3</ecNumber>
    </recommendedName>
</protein>
<feature type="coiled-coil region" evidence="5">
    <location>
        <begin position="3"/>
        <end position="30"/>
    </location>
</feature>
<dbReference type="Proteomes" id="UP001500840">
    <property type="component" value="Unassembled WGS sequence"/>
</dbReference>
<feature type="domain" description="PAS" evidence="8">
    <location>
        <begin position="306"/>
        <end position="379"/>
    </location>
</feature>
<dbReference type="EMBL" id="BAABGA010000035">
    <property type="protein sequence ID" value="GAA4454721.1"/>
    <property type="molecule type" value="Genomic_DNA"/>
</dbReference>
<feature type="domain" description="PAS" evidence="8">
    <location>
        <begin position="51"/>
        <end position="126"/>
    </location>
</feature>
<dbReference type="InterPro" id="IPR000700">
    <property type="entry name" value="PAS-assoc_C"/>
</dbReference>
<keyword evidence="3 4" id="KW-0597">Phosphoprotein</keyword>
<dbReference type="PANTHER" id="PTHR43547:SF2">
    <property type="entry name" value="HYBRID SIGNAL TRANSDUCTION HISTIDINE KINASE C"/>
    <property type="match status" value="1"/>
</dbReference>
<feature type="modified residue" description="4-aspartylphosphate" evidence="4">
    <location>
        <position position="750"/>
    </location>
</feature>
<evidence type="ECO:0000259" key="8">
    <source>
        <dbReference type="PROSITE" id="PS50112"/>
    </source>
</evidence>
<evidence type="ECO:0000256" key="1">
    <source>
        <dbReference type="ARBA" id="ARBA00000085"/>
    </source>
</evidence>
<dbReference type="Gene3D" id="1.10.287.130">
    <property type="match status" value="1"/>
</dbReference>
<dbReference type="Pfam" id="PF02518">
    <property type="entry name" value="HATPase_c"/>
    <property type="match status" value="1"/>
</dbReference>
<dbReference type="InterPro" id="IPR035965">
    <property type="entry name" value="PAS-like_dom_sf"/>
</dbReference>
<organism evidence="10 11">
    <name type="scientific">Novipirellula rosea</name>
    <dbReference type="NCBI Taxonomy" id="1031540"/>
    <lineage>
        <taxon>Bacteria</taxon>
        <taxon>Pseudomonadati</taxon>
        <taxon>Planctomycetota</taxon>
        <taxon>Planctomycetia</taxon>
        <taxon>Pirellulales</taxon>
        <taxon>Pirellulaceae</taxon>
        <taxon>Novipirellula</taxon>
    </lineage>
</organism>
<dbReference type="InterPro" id="IPR036890">
    <property type="entry name" value="HATPase_C_sf"/>
</dbReference>
<dbReference type="CDD" id="cd17580">
    <property type="entry name" value="REC_2_DhkD-like"/>
    <property type="match status" value="1"/>
</dbReference>
<dbReference type="Gene3D" id="3.30.565.10">
    <property type="entry name" value="Histidine kinase-like ATPase, C-terminal domain"/>
    <property type="match status" value="1"/>
</dbReference>
<dbReference type="InterPro" id="IPR011006">
    <property type="entry name" value="CheY-like_superfamily"/>
</dbReference>
<dbReference type="SUPFAM" id="SSF52172">
    <property type="entry name" value="CheY-like"/>
    <property type="match status" value="1"/>
</dbReference>
<dbReference type="SMART" id="SM00091">
    <property type="entry name" value="PAS"/>
    <property type="match status" value="3"/>
</dbReference>
<dbReference type="PROSITE" id="PS50109">
    <property type="entry name" value="HIS_KIN"/>
    <property type="match status" value="1"/>
</dbReference>
<evidence type="ECO:0000256" key="5">
    <source>
        <dbReference type="SAM" id="Coils"/>
    </source>
</evidence>
<dbReference type="SUPFAM" id="SSF55874">
    <property type="entry name" value="ATPase domain of HSP90 chaperone/DNA topoisomerase II/histidine kinase"/>
    <property type="match status" value="1"/>
</dbReference>
<dbReference type="SMART" id="SM00387">
    <property type="entry name" value="HATPase_c"/>
    <property type="match status" value="1"/>
</dbReference>
<feature type="domain" description="PAC" evidence="9">
    <location>
        <begin position="380"/>
        <end position="434"/>
    </location>
</feature>
<dbReference type="InterPro" id="IPR013655">
    <property type="entry name" value="PAS_fold_3"/>
</dbReference>
<dbReference type="InterPro" id="IPR000014">
    <property type="entry name" value="PAS"/>
</dbReference>
<keyword evidence="10" id="KW-0547">Nucleotide-binding</keyword>
<dbReference type="InterPro" id="IPR004358">
    <property type="entry name" value="Sig_transdc_His_kin-like_C"/>
</dbReference>
<evidence type="ECO:0000313" key="10">
    <source>
        <dbReference type="EMBL" id="GAA4454721.1"/>
    </source>
</evidence>
<dbReference type="CDD" id="cd00082">
    <property type="entry name" value="HisKA"/>
    <property type="match status" value="1"/>
</dbReference>
<dbReference type="Pfam" id="PF00072">
    <property type="entry name" value="Response_reg"/>
    <property type="match status" value="1"/>
</dbReference>
<dbReference type="InterPro" id="IPR003661">
    <property type="entry name" value="HisK_dim/P_dom"/>
</dbReference>
<dbReference type="InterPro" id="IPR001789">
    <property type="entry name" value="Sig_transdc_resp-reg_receiver"/>
</dbReference>
<evidence type="ECO:0000256" key="2">
    <source>
        <dbReference type="ARBA" id="ARBA00012438"/>
    </source>
</evidence>
<sequence length="817" mass="91525">MDDAQLQAQIDELRRRLLEAENTIEAIRGGEVDAFVVTEGGTQRIYTLQGADRPYRLLVEQMQQGAVTLTDRGDIAYCNRRFSELLNFPHHRLIGTSLSDFVVLEQPHSFPALLEAGRISSAQTEAELVASDGTHIPVILTFNALDPESGVAIGVLITDLTSQHSHERLRETTEQLRINEERYRTLFQSIDEGFCVLEMIYDDQGRCCDYRFLEVNPAFEKQSGLSNALGRTIREMVPDIEETWLQIYGEVAATGIPKRFVNEAEKLSRWFNVYAFRLGGTHSRRVAILFTDITQQRAAEIQLKFARSRLESTLHAAEIGTWEFDLISQSVSADANLSRIFGFSSDDTQERPLSAYLAMIHPEDRDAVSKTINETMDSGDRLEVSYRISVNGRPDRHVVARGRVDRDDNGRAVRMPGVVIDVTAQRLAEESLRESERNLRCIAESLEEADRRKDQFLATLAHELRNPLAPIKSAAQMMQAVDEDPEQLRELSALVNRQADQMVRLIDDLLDVSRISRGKIKLRTATVDLRDVVAVALESAAPFIDDSKQKLHVQTAEEPLFVTGDAARLTQVIVNLLNNAAKYTPAAGEIWFRVERIDDEAWITVRDNGIGLEKSSLNKIFEMFEQVDVSKERGQSGLGIGLSLAKTLVDLHGGTIVAESPGVNQGCRFIVKLPLLVGYTPPEEIDSRQPAATNGDSPKYRILVVDDARGIRYVLSRMLVKMGHSVIEAVDGEDGYRKAIEYLPDIVFSDISMPNMNGHELAQKIRQTETLQNIRLVALTGFGQDADRQNAIESGFDEHIVKPVDIKVVERLLHSNL</sequence>
<evidence type="ECO:0000313" key="11">
    <source>
        <dbReference type="Proteomes" id="UP001500840"/>
    </source>
</evidence>
<accession>A0ABP8MUP0</accession>
<dbReference type="CDD" id="cd00130">
    <property type="entry name" value="PAS"/>
    <property type="match status" value="2"/>
</dbReference>
<dbReference type="CDD" id="cd00075">
    <property type="entry name" value="HATPase"/>
    <property type="match status" value="1"/>
</dbReference>
<dbReference type="Gene3D" id="3.40.50.2300">
    <property type="match status" value="1"/>
</dbReference>
<dbReference type="SMART" id="SM00448">
    <property type="entry name" value="REC"/>
    <property type="match status" value="1"/>
</dbReference>
<dbReference type="Pfam" id="PF13426">
    <property type="entry name" value="PAS_9"/>
    <property type="match status" value="1"/>
</dbReference>
<name>A0ABP8MUP0_9BACT</name>
<dbReference type="EC" id="2.7.13.3" evidence="2"/>
<keyword evidence="10" id="KW-0067">ATP-binding</keyword>
<dbReference type="NCBIfam" id="TIGR00229">
    <property type="entry name" value="sensory_box"/>
    <property type="match status" value="1"/>
</dbReference>
<dbReference type="Pfam" id="PF00512">
    <property type="entry name" value="HisKA"/>
    <property type="match status" value="1"/>
</dbReference>
<reference evidence="11" key="1">
    <citation type="journal article" date="2019" name="Int. J. Syst. Evol. Microbiol.">
        <title>The Global Catalogue of Microorganisms (GCM) 10K type strain sequencing project: providing services to taxonomists for standard genome sequencing and annotation.</title>
        <authorList>
            <consortium name="The Broad Institute Genomics Platform"/>
            <consortium name="The Broad Institute Genome Sequencing Center for Infectious Disease"/>
            <person name="Wu L."/>
            <person name="Ma J."/>
        </authorList>
    </citation>
    <scope>NUCLEOTIDE SEQUENCE [LARGE SCALE GENOMIC DNA]</scope>
    <source>
        <strain evidence="11">JCM 17759</strain>
    </source>
</reference>
<dbReference type="PRINTS" id="PR00344">
    <property type="entry name" value="BCTRLSENSOR"/>
</dbReference>
<feature type="domain" description="Histidine kinase" evidence="6">
    <location>
        <begin position="459"/>
        <end position="677"/>
    </location>
</feature>
<comment type="catalytic activity">
    <reaction evidence="1">
        <text>ATP + protein L-histidine = ADP + protein N-phospho-L-histidine.</text>
        <dbReference type="EC" id="2.7.13.3"/>
    </reaction>
</comment>
<feature type="domain" description="Response regulatory" evidence="7">
    <location>
        <begin position="701"/>
        <end position="817"/>
    </location>
</feature>
<comment type="caution">
    <text evidence="10">The sequence shown here is derived from an EMBL/GenBank/DDBJ whole genome shotgun (WGS) entry which is preliminary data.</text>
</comment>
<dbReference type="Pfam" id="PF08447">
    <property type="entry name" value="PAS_3"/>
    <property type="match status" value="1"/>
</dbReference>
<dbReference type="InterPro" id="IPR036097">
    <property type="entry name" value="HisK_dim/P_sf"/>
</dbReference>
<evidence type="ECO:0000259" key="7">
    <source>
        <dbReference type="PROSITE" id="PS50110"/>
    </source>
</evidence>
<dbReference type="Gene3D" id="3.30.450.20">
    <property type="entry name" value="PAS domain"/>
    <property type="match status" value="3"/>
</dbReference>
<dbReference type="GO" id="GO:0005524">
    <property type="term" value="F:ATP binding"/>
    <property type="evidence" value="ECO:0007669"/>
    <property type="project" value="UniProtKB-KW"/>
</dbReference>
<keyword evidence="11" id="KW-1185">Reference proteome</keyword>
<dbReference type="PANTHER" id="PTHR43547">
    <property type="entry name" value="TWO-COMPONENT HISTIDINE KINASE"/>
    <property type="match status" value="1"/>
</dbReference>
<gene>
    <name evidence="10" type="ORF">GCM10023156_27600</name>
</gene>
<dbReference type="InterPro" id="IPR005467">
    <property type="entry name" value="His_kinase_dom"/>
</dbReference>
<dbReference type="PROSITE" id="PS50112">
    <property type="entry name" value="PAS"/>
    <property type="match status" value="2"/>
</dbReference>
<proteinExistence type="predicted"/>
<keyword evidence="5" id="KW-0175">Coiled coil</keyword>
<evidence type="ECO:0000259" key="6">
    <source>
        <dbReference type="PROSITE" id="PS50109"/>
    </source>
</evidence>
<dbReference type="Gene3D" id="2.10.70.100">
    <property type="match status" value="1"/>
</dbReference>
<dbReference type="PROSITE" id="PS50110">
    <property type="entry name" value="RESPONSE_REGULATORY"/>
    <property type="match status" value="1"/>
</dbReference>
<dbReference type="Pfam" id="PF13188">
    <property type="entry name" value="PAS_8"/>
    <property type="match status" value="1"/>
</dbReference>
<dbReference type="InterPro" id="IPR003594">
    <property type="entry name" value="HATPase_dom"/>
</dbReference>
<dbReference type="SMART" id="SM00388">
    <property type="entry name" value="HisKA"/>
    <property type="match status" value="1"/>
</dbReference>
<dbReference type="PROSITE" id="PS50113">
    <property type="entry name" value="PAC"/>
    <property type="match status" value="1"/>
</dbReference>
<dbReference type="RefSeq" id="WP_345322868.1">
    <property type="nucleotide sequence ID" value="NZ_BAABGA010000035.1"/>
</dbReference>
<evidence type="ECO:0000256" key="4">
    <source>
        <dbReference type="PROSITE-ProRule" id="PRU00169"/>
    </source>
</evidence>
<evidence type="ECO:0000256" key="3">
    <source>
        <dbReference type="ARBA" id="ARBA00022553"/>
    </source>
</evidence>
<dbReference type="SUPFAM" id="SSF47384">
    <property type="entry name" value="Homodimeric domain of signal transducing histidine kinase"/>
    <property type="match status" value="1"/>
</dbReference>
<dbReference type="SUPFAM" id="SSF55785">
    <property type="entry name" value="PYP-like sensor domain (PAS domain)"/>
    <property type="match status" value="3"/>
</dbReference>